<evidence type="ECO:0000256" key="1">
    <source>
        <dbReference type="SAM" id="Coils"/>
    </source>
</evidence>
<organism evidence="3 4">
    <name type="scientific">Trypanosoma rangeli</name>
    <dbReference type="NCBI Taxonomy" id="5698"/>
    <lineage>
        <taxon>Eukaryota</taxon>
        <taxon>Discoba</taxon>
        <taxon>Euglenozoa</taxon>
        <taxon>Kinetoplastea</taxon>
        <taxon>Metakinetoplastina</taxon>
        <taxon>Trypanosomatida</taxon>
        <taxon>Trypanosomatidae</taxon>
        <taxon>Trypanosoma</taxon>
        <taxon>Herpetosoma</taxon>
    </lineage>
</organism>
<name>A0A3R7MPN6_TRYRA</name>
<keyword evidence="1" id="KW-0175">Coiled coil</keyword>
<reference evidence="3 4" key="1">
    <citation type="journal article" date="2018" name="BMC Genomics">
        <title>Genomic comparison of Trypanosoma conorhini and Trypanosoma rangeli to Trypanosoma cruzi strains of high and low virulence.</title>
        <authorList>
            <person name="Bradwell K.R."/>
            <person name="Koparde V.N."/>
            <person name="Matveyev A.V."/>
            <person name="Serrano M.G."/>
            <person name="Alves J.M."/>
            <person name="Parikh H."/>
            <person name="Huang B."/>
            <person name="Lee V."/>
            <person name="Espinosa-Alvarez O."/>
            <person name="Ortiz P.A."/>
            <person name="Costa-Martins A.G."/>
            <person name="Teixeira M.M."/>
            <person name="Buck G.A."/>
        </authorList>
    </citation>
    <scope>NUCLEOTIDE SEQUENCE [LARGE SCALE GENOMIC DNA]</scope>
    <source>
        <strain evidence="3 4">AM80</strain>
    </source>
</reference>
<gene>
    <name evidence="3" type="ORF">TraAM80_04058</name>
</gene>
<accession>A0A3R7MPN6</accession>
<keyword evidence="4" id="KW-1185">Reference proteome</keyword>
<sequence length="646" mass="74307">MREFFCASDSEQSLTVEHRQGVSPRSLKTASDEENDATFKSCMTGGTEDASGSPLSSRWTVSKKLNLDAFYGGVQLRAGSEATDGTSERHGRRNDVRGLLGIIYSEQEKKLLHWHGRSRERDANPALSDALESAAPAAFAPSGTPLKKRGDTHESKKWASTQYTALEQLRLQLEDRLRTDSHFRPELREVTQDEEEKIEQTIEVHGAGEEDDQRQLHKVVRELRRSGDYVDARPVPNLSAAVMPDCADPRRKNEPTIDLSDIRDSFYEESFEVTQRMEERAREKRQQTEAEVRNRELSACTFHPQVSANSVALFQKSLLDKSNVFERLYPQALQDRADKLRGARLREEIELLERDEQESLRERCDGVTAAGAEEDTFELFLHNVLGPRLDYTSIFIETDYQSPLAQKMRADACMNNSDRLEVAKKITRDERQYRMACFDEFLQRQNEHHRSRFRSVQNLEKKLTPSFRPVISEHSVQLAKELIARSPITPLDSNNVSALASAVKKHRSHYVDPCTFKPKITAVSRAMAPRGVEEMTKDSVRLRERRRTKQEKAAAEEVNYPFRPTLNDARNARVESLLTSKNYPRYEECLRRRKEHMAKLKREQDALKEHNEVMQSTFRPQTTRKPEYVARMASSFALVRQQYGEL</sequence>
<feature type="region of interest" description="Disordered" evidence="2">
    <location>
        <begin position="128"/>
        <end position="159"/>
    </location>
</feature>
<dbReference type="PANTHER" id="PTHR37028:SF4">
    <property type="entry name" value="ALMS MOTIF DOMAIN-CONTAINING PROTEIN"/>
    <property type="match status" value="1"/>
</dbReference>
<feature type="compositionally biased region" description="Basic and acidic residues" evidence="2">
    <location>
        <begin position="148"/>
        <end position="157"/>
    </location>
</feature>
<feature type="region of interest" description="Disordered" evidence="2">
    <location>
        <begin position="15"/>
        <end position="56"/>
    </location>
</feature>
<dbReference type="EMBL" id="MKGL01000114">
    <property type="protein sequence ID" value="RNF06235.1"/>
    <property type="molecule type" value="Genomic_DNA"/>
</dbReference>
<dbReference type="OMA" id="KHRSPYV"/>
<dbReference type="PANTHER" id="PTHR37028">
    <property type="entry name" value="UNNAMED PRODUCT-RELATED"/>
    <property type="match status" value="1"/>
</dbReference>
<dbReference type="VEuPathDB" id="TriTrypDB:TRSC58_06914"/>
<dbReference type="OrthoDB" id="266492at2759"/>
<proteinExistence type="predicted"/>
<dbReference type="GeneID" id="40327991"/>
<evidence type="ECO:0000256" key="2">
    <source>
        <dbReference type="SAM" id="MobiDB-lite"/>
    </source>
</evidence>
<feature type="compositionally biased region" description="Low complexity" evidence="2">
    <location>
        <begin position="128"/>
        <end position="142"/>
    </location>
</feature>
<evidence type="ECO:0000313" key="4">
    <source>
        <dbReference type="Proteomes" id="UP000283634"/>
    </source>
</evidence>
<dbReference type="RefSeq" id="XP_029239147.1">
    <property type="nucleotide sequence ID" value="XM_029381002.1"/>
</dbReference>
<protein>
    <submittedName>
        <fullName evidence="3">Uncharacterized protein</fullName>
    </submittedName>
</protein>
<evidence type="ECO:0000313" key="3">
    <source>
        <dbReference type="EMBL" id="RNF06235.1"/>
    </source>
</evidence>
<dbReference type="AlphaFoldDB" id="A0A3R7MPN6"/>
<dbReference type="Proteomes" id="UP000283634">
    <property type="component" value="Unassembled WGS sequence"/>
</dbReference>
<feature type="coiled-coil region" evidence="1">
    <location>
        <begin position="586"/>
        <end position="617"/>
    </location>
</feature>
<comment type="caution">
    <text evidence="3">The sequence shown here is derived from an EMBL/GenBank/DDBJ whole genome shotgun (WGS) entry which is preliminary data.</text>
</comment>